<evidence type="ECO:0000313" key="3">
    <source>
        <dbReference type="Proteomes" id="UP000235145"/>
    </source>
</evidence>
<name>A0A9R1VMV3_LACSA</name>
<proteinExistence type="predicted"/>
<dbReference type="Proteomes" id="UP000235145">
    <property type="component" value="Unassembled WGS sequence"/>
</dbReference>
<keyword evidence="1" id="KW-0732">Signal</keyword>
<dbReference type="AlphaFoldDB" id="A0A9R1VMV3"/>
<sequence length="89" mass="10460">MVLLLLVSQIFLHWTKEDIVLFMRDCLRAWRRKPCLPRDLLELTNLGDLLNDFSLSSSPNSWVFKLFGDGIFYVHDFRIVIDSKITTCI</sequence>
<evidence type="ECO:0000256" key="1">
    <source>
        <dbReference type="SAM" id="SignalP"/>
    </source>
</evidence>
<evidence type="ECO:0000313" key="2">
    <source>
        <dbReference type="EMBL" id="KAJ0207765.1"/>
    </source>
</evidence>
<dbReference type="EMBL" id="NBSK02000005">
    <property type="protein sequence ID" value="KAJ0207765.1"/>
    <property type="molecule type" value="Genomic_DNA"/>
</dbReference>
<protein>
    <submittedName>
        <fullName evidence="2">Uncharacterized protein</fullName>
    </submittedName>
</protein>
<reference evidence="2 3" key="1">
    <citation type="journal article" date="2017" name="Nat. Commun.">
        <title>Genome assembly with in vitro proximity ligation data and whole-genome triplication in lettuce.</title>
        <authorList>
            <person name="Reyes-Chin-Wo S."/>
            <person name="Wang Z."/>
            <person name="Yang X."/>
            <person name="Kozik A."/>
            <person name="Arikit S."/>
            <person name="Song C."/>
            <person name="Xia L."/>
            <person name="Froenicke L."/>
            <person name="Lavelle D.O."/>
            <person name="Truco M.J."/>
            <person name="Xia R."/>
            <person name="Zhu S."/>
            <person name="Xu C."/>
            <person name="Xu H."/>
            <person name="Xu X."/>
            <person name="Cox K."/>
            <person name="Korf I."/>
            <person name="Meyers B.C."/>
            <person name="Michelmore R.W."/>
        </authorList>
    </citation>
    <scope>NUCLEOTIDE SEQUENCE [LARGE SCALE GENOMIC DNA]</scope>
    <source>
        <strain evidence="3">cv. Salinas</strain>
        <tissue evidence="2">Seedlings</tissue>
    </source>
</reference>
<accession>A0A9R1VMV3</accession>
<comment type="caution">
    <text evidence="2">The sequence shown here is derived from an EMBL/GenBank/DDBJ whole genome shotgun (WGS) entry which is preliminary data.</text>
</comment>
<feature type="signal peptide" evidence="1">
    <location>
        <begin position="1"/>
        <end position="17"/>
    </location>
</feature>
<keyword evidence="3" id="KW-1185">Reference proteome</keyword>
<gene>
    <name evidence="2" type="ORF">LSAT_V11C500291760</name>
</gene>
<organism evidence="2 3">
    <name type="scientific">Lactuca sativa</name>
    <name type="common">Garden lettuce</name>
    <dbReference type="NCBI Taxonomy" id="4236"/>
    <lineage>
        <taxon>Eukaryota</taxon>
        <taxon>Viridiplantae</taxon>
        <taxon>Streptophyta</taxon>
        <taxon>Embryophyta</taxon>
        <taxon>Tracheophyta</taxon>
        <taxon>Spermatophyta</taxon>
        <taxon>Magnoliopsida</taxon>
        <taxon>eudicotyledons</taxon>
        <taxon>Gunneridae</taxon>
        <taxon>Pentapetalae</taxon>
        <taxon>asterids</taxon>
        <taxon>campanulids</taxon>
        <taxon>Asterales</taxon>
        <taxon>Asteraceae</taxon>
        <taxon>Cichorioideae</taxon>
        <taxon>Cichorieae</taxon>
        <taxon>Lactucinae</taxon>
        <taxon>Lactuca</taxon>
    </lineage>
</organism>
<feature type="chain" id="PRO_5040313401" evidence="1">
    <location>
        <begin position="18"/>
        <end position="89"/>
    </location>
</feature>